<dbReference type="Gene3D" id="3.30.420.40">
    <property type="match status" value="2"/>
</dbReference>
<evidence type="ECO:0000256" key="4">
    <source>
        <dbReference type="ARBA" id="ARBA00023306"/>
    </source>
</evidence>
<keyword evidence="3 5" id="KW-0472">Membrane</keyword>
<dbReference type="InterPro" id="IPR003494">
    <property type="entry name" value="SHS2_FtsA"/>
</dbReference>
<dbReference type="OrthoDB" id="9810567at2"/>
<reference evidence="8" key="1">
    <citation type="submission" date="2009-07" db="EMBL/GenBank/DDBJ databases">
        <title>Complete sequence of Geobacter sp. M21.</title>
        <authorList>
            <consortium name="US DOE Joint Genome Institute"/>
            <person name="Lucas S."/>
            <person name="Copeland A."/>
            <person name="Lapidus A."/>
            <person name="Glavina del Rio T."/>
            <person name="Dalin E."/>
            <person name="Tice H."/>
            <person name="Bruce D."/>
            <person name="Goodwin L."/>
            <person name="Pitluck S."/>
            <person name="Saunders E."/>
            <person name="Brettin T."/>
            <person name="Detter J.C."/>
            <person name="Han C."/>
            <person name="Larimer F."/>
            <person name="Land M."/>
            <person name="Hauser L."/>
            <person name="Kyrpides N."/>
            <person name="Ovchinnikova G."/>
            <person name="Lovley D."/>
        </authorList>
    </citation>
    <scope>NUCLEOTIDE SEQUENCE [LARGE SCALE GENOMIC DNA]</scope>
    <source>
        <strain evidence="8">M21</strain>
    </source>
</reference>
<evidence type="ECO:0000256" key="3">
    <source>
        <dbReference type="ARBA" id="ARBA00023136"/>
    </source>
</evidence>
<dbReference type="SMART" id="SM00842">
    <property type="entry name" value="FtsA"/>
    <property type="match status" value="1"/>
</dbReference>
<dbReference type="NCBIfam" id="TIGR01174">
    <property type="entry name" value="ftsA"/>
    <property type="match status" value="1"/>
</dbReference>
<dbReference type="AlphaFoldDB" id="C6DZL1"/>
<dbReference type="InterPro" id="IPR043129">
    <property type="entry name" value="ATPase_NBD"/>
</dbReference>
<dbReference type="eggNOG" id="COG0849">
    <property type="taxonomic scope" value="Bacteria"/>
</dbReference>
<evidence type="ECO:0000313" key="8">
    <source>
        <dbReference type="EMBL" id="ACT16593.1"/>
    </source>
</evidence>
<dbReference type="PANTHER" id="PTHR32432:SF4">
    <property type="entry name" value="CELL DIVISION PROTEIN FTSA"/>
    <property type="match status" value="1"/>
</dbReference>
<dbReference type="CDD" id="cd24048">
    <property type="entry name" value="ASKHA_NBD_FtsA"/>
    <property type="match status" value="1"/>
</dbReference>
<evidence type="ECO:0000256" key="2">
    <source>
        <dbReference type="ARBA" id="ARBA00022618"/>
    </source>
</evidence>
<keyword evidence="1 5" id="KW-1003">Cell membrane</keyword>
<dbReference type="GO" id="GO:0043093">
    <property type="term" value="P:FtsZ-dependent cytokinesis"/>
    <property type="evidence" value="ECO:0007669"/>
    <property type="project" value="UniProtKB-UniRule"/>
</dbReference>
<evidence type="ECO:0000256" key="5">
    <source>
        <dbReference type="HAMAP-Rule" id="MF_02033"/>
    </source>
</evidence>
<dbReference type="HAMAP" id="MF_02033">
    <property type="entry name" value="FtsA"/>
    <property type="match status" value="1"/>
</dbReference>
<comment type="similarity">
    <text evidence="5 6">Belongs to the FtsA/MreB family.</text>
</comment>
<dbReference type="FunFam" id="3.30.1490.110:FF:000001">
    <property type="entry name" value="Cell division protein FtsA"/>
    <property type="match status" value="1"/>
</dbReference>
<gene>
    <name evidence="5" type="primary">ftsA</name>
    <name evidence="8" type="ordered locus">GM21_0513</name>
</gene>
<accession>C6DZL1</accession>
<dbReference type="EMBL" id="CP001661">
    <property type="protein sequence ID" value="ACT16593.1"/>
    <property type="molecule type" value="Genomic_DNA"/>
</dbReference>
<dbReference type="GO" id="GO:0032153">
    <property type="term" value="C:cell division site"/>
    <property type="evidence" value="ECO:0007669"/>
    <property type="project" value="UniProtKB-UniRule"/>
</dbReference>
<dbReference type="InterPro" id="IPR020823">
    <property type="entry name" value="Cell_div_FtsA"/>
</dbReference>
<sequence>MSTRRDNLIVGLDIGTTKICAIVGNVTEDGIDIVGIGTSPSKGLRKGVVINIESTVAAIKKAIEEAELMAGCEIKSVYAGIAGGHIKGFNSQGVIAIKNREVSPEDVKRVIEAAKAIAIPMDREVIHILPQEFIIDDQDGIREPLGMSGVRLEAKVHIVTGAVASAQNIVKSCNRAGLEVADIVLEQLSSSEAVLSSDEKELGVALVDIGGGTTDIAIFVDGAIKHTSVLSLGGNHLTNDIAVGLRTPMAEAERIKQKYGCCLSSLVGKDETIEVPSVGGRKPRILSRQLLCEILEPRVEEIFTLVNREIVKSGLEDSIASGVVITGGSTILEGMPELAEQIFNLPVRRGLPQRIGGLTDVVNSPVYATGVGLVVYGSKNIGAHEFPTQQSDETVFRRVSRRMKDWFGEFF</sequence>
<comment type="function">
    <text evidence="5 6">Cell division protein that is involved in the assembly of the Z ring. May serve as a membrane anchor for the Z ring.</text>
</comment>
<dbReference type="Pfam" id="PF14450">
    <property type="entry name" value="FtsA"/>
    <property type="match status" value="2"/>
</dbReference>
<dbReference type="PIRSF" id="PIRSF003101">
    <property type="entry name" value="FtsA"/>
    <property type="match status" value="1"/>
</dbReference>
<dbReference type="Pfam" id="PF02491">
    <property type="entry name" value="SHS2_FTSA"/>
    <property type="match status" value="1"/>
</dbReference>
<dbReference type="SUPFAM" id="SSF53067">
    <property type="entry name" value="Actin-like ATPase domain"/>
    <property type="match status" value="2"/>
</dbReference>
<proteinExistence type="inferred from homology"/>
<feature type="domain" description="SHS2" evidence="7">
    <location>
        <begin position="9"/>
        <end position="194"/>
    </location>
</feature>
<dbReference type="HOGENOM" id="CLU_037850_3_2_7"/>
<comment type="subcellular location">
    <subcellularLocation>
        <location evidence="5">Cell membrane</location>
        <topology evidence="5">Peripheral membrane protein</topology>
        <orientation evidence="5">Cytoplasmic side</orientation>
    </subcellularLocation>
    <text evidence="5">Localizes to the Z ring in an FtsZ-dependent manner. Targeted to the membrane through a conserved C-terminal amphipathic helix.</text>
</comment>
<dbReference type="STRING" id="443144.GM21_0513"/>
<dbReference type="Gene3D" id="3.30.1490.110">
    <property type="match status" value="1"/>
</dbReference>
<dbReference type="InterPro" id="IPR050696">
    <property type="entry name" value="FtsA/MreB"/>
</dbReference>
<dbReference type="PANTHER" id="PTHR32432">
    <property type="entry name" value="CELL DIVISION PROTEIN FTSA-RELATED"/>
    <property type="match status" value="1"/>
</dbReference>
<dbReference type="GO" id="GO:0009898">
    <property type="term" value="C:cytoplasmic side of plasma membrane"/>
    <property type="evidence" value="ECO:0007669"/>
    <property type="project" value="UniProtKB-UniRule"/>
</dbReference>
<comment type="subunit">
    <text evidence="5">Self-interacts. Interacts with FtsZ.</text>
</comment>
<name>C6DZL1_GEOSM</name>
<keyword evidence="4 5" id="KW-0131">Cell cycle</keyword>
<dbReference type="NCBIfam" id="NF007009">
    <property type="entry name" value="PRK09472.1"/>
    <property type="match status" value="1"/>
</dbReference>
<dbReference type="KEGG" id="gem:GM21_0513"/>
<organism evidence="8">
    <name type="scientific">Geobacter sp. (strain M21)</name>
    <dbReference type="NCBI Taxonomy" id="443144"/>
    <lineage>
        <taxon>Bacteria</taxon>
        <taxon>Pseudomonadati</taxon>
        <taxon>Thermodesulfobacteriota</taxon>
        <taxon>Desulfuromonadia</taxon>
        <taxon>Geobacterales</taxon>
        <taxon>Geobacteraceae</taxon>
        <taxon>Geobacter</taxon>
    </lineage>
</organism>
<evidence type="ECO:0000259" key="7">
    <source>
        <dbReference type="SMART" id="SM00842"/>
    </source>
</evidence>
<keyword evidence="2 5" id="KW-0132">Cell division</keyword>
<evidence type="ECO:0000256" key="1">
    <source>
        <dbReference type="ARBA" id="ARBA00022475"/>
    </source>
</evidence>
<protein>
    <recommendedName>
        <fullName evidence="5 6">Cell division protein FtsA</fullName>
    </recommendedName>
</protein>
<evidence type="ECO:0000256" key="6">
    <source>
        <dbReference type="PIRNR" id="PIRNR003101"/>
    </source>
</evidence>